<keyword evidence="11" id="KW-1185">Reference proteome</keyword>
<evidence type="ECO:0000256" key="5">
    <source>
        <dbReference type="ARBA" id="ARBA00022833"/>
    </source>
</evidence>
<dbReference type="GO" id="GO:0005634">
    <property type="term" value="C:nucleus"/>
    <property type="evidence" value="ECO:0007669"/>
    <property type="project" value="UniProtKB-SubCell"/>
</dbReference>
<dbReference type="Proteomes" id="UP000008068">
    <property type="component" value="Unassembled WGS sequence"/>
</dbReference>
<protein>
    <recommendedName>
        <fullName evidence="9">C2H2-type domain-containing protein</fullName>
    </recommendedName>
</protein>
<keyword evidence="3" id="KW-0677">Repeat</keyword>
<name>G0N1V4_CAEBE</name>
<evidence type="ECO:0000256" key="8">
    <source>
        <dbReference type="SAM" id="MobiDB-lite"/>
    </source>
</evidence>
<organism evidence="11">
    <name type="scientific">Caenorhabditis brenneri</name>
    <name type="common">Nematode worm</name>
    <dbReference type="NCBI Taxonomy" id="135651"/>
    <lineage>
        <taxon>Eukaryota</taxon>
        <taxon>Metazoa</taxon>
        <taxon>Ecdysozoa</taxon>
        <taxon>Nematoda</taxon>
        <taxon>Chromadorea</taxon>
        <taxon>Rhabditida</taxon>
        <taxon>Rhabditina</taxon>
        <taxon>Rhabditomorpha</taxon>
        <taxon>Rhabditoidea</taxon>
        <taxon>Rhabditidae</taxon>
        <taxon>Peloderinae</taxon>
        <taxon>Caenorhabditis</taxon>
    </lineage>
</organism>
<reference evidence="11" key="1">
    <citation type="submission" date="2011-07" db="EMBL/GenBank/DDBJ databases">
        <authorList>
            <consortium name="Caenorhabditis brenneri Sequencing and Analysis Consortium"/>
            <person name="Wilson R.K."/>
        </authorList>
    </citation>
    <scope>NUCLEOTIDE SEQUENCE [LARGE SCALE GENOMIC DNA]</scope>
    <source>
        <strain evidence="11">PB2801</strain>
    </source>
</reference>
<evidence type="ECO:0000256" key="2">
    <source>
        <dbReference type="ARBA" id="ARBA00022723"/>
    </source>
</evidence>
<dbReference type="PANTHER" id="PTHR45718">
    <property type="entry name" value="TRANSCRIPTIONAL ACTIVATOR CUBITUS INTERRUPTUS"/>
    <property type="match status" value="1"/>
</dbReference>
<evidence type="ECO:0000256" key="6">
    <source>
        <dbReference type="ARBA" id="ARBA00023242"/>
    </source>
</evidence>
<dbReference type="InParanoid" id="G0N1V4"/>
<dbReference type="GO" id="GO:0008270">
    <property type="term" value="F:zinc ion binding"/>
    <property type="evidence" value="ECO:0007669"/>
    <property type="project" value="UniProtKB-KW"/>
</dbReference>
<sequence length="466" mass="51871">MLSDSETPDILSVSIPTSPEKLPPTKVSPFSIEALTATSPPMVPCLNSETPAIDSSSCVSPLDGYTISPPAYFDANWAETLRKISEPIAEKFGLPSCAPVIPVQNLVNSVTQDDPEKKVEDVLKLPRLTANGKRIGRPPGTTKVSMMAPRVEPKPIEYDEPMSCLWGNCRQQFRIQTEFHRHVALHHNTDSRACFWEGCNGRTFAAHYMLQTHIRIHTKEKPHRCEKPYRCHAPDCGKAYTDPSSLRKHFKSLHKELLHTYLPLSRREGNAVTRKRISKVCEVSRVEAPPAPAPMPILRPTPIFPPLHGFPTPPHMNYPMIGMPPIPVPQYPAPHLPLYNPLQLPISNPLMPMPNNLAMNPPMAGLSPTFMLPQAPPMFNPMSRFHPVFNPMVNHPGNMQYPMVPFPPFQGFPMMTPSMIPPPTPFFPPPMSQQPILPTPFISPSTEAKENKEIVCIGCKNGSSNC</sequence>
<dbReference type="eggNOG" id="KOG1721">
    <property type="taxonomic scope" value="Eukaryota"/>
</dbReference>
<accession>G0N1V4</accession>
<keyword evidence="2" id="KW-0479">Metal-binding</keyword>
<keyword evidence="5" id="KW-0862">Zinc</keyword>
<dbReference type="Gene3D" id="3.30.160.60">
    <property type="entry name" value="Classic Zinc Finger"/>
    <property type="match status" value="2"/>
</dbReference>
<evidence type="ECO:0000259" key="9">
    <source>
        <dbReference type="PROSITE" id="PS50157"/>
    </source>
</evidence>
<keyword evidence="4 7" id="KW-0863">Zinc-finger</keyword>
<proteinExistence type="predicted"/>
<dbReference type="Pfam" id="PF23561">
    <property type="entry name" value="zf-C2H2_15"/>
    <property type="match status" value="1"/>
</dbReference>
<dbReference type="InterPro" id="IPR056436">
    <property type="entry name" value="Znf-C2H2_ZIC1-5/GLI1-3-like"/>
</dbReference>
<dbReference type="SUPFAM" id="SSF57667">
    <property type="entry name" value="beta-beta-alpha zinc fingers"/>
    <property type="match status" value="2"/>
</dbReference>
<feature type="domain" description="C2H2-type" evidence="9">
    <location>
        <begin position="229"/>
        <end position="254"/>
    </location>
</feature>
<evidence type="ECO:0000256" key="7">
    <source>
        <dbReference type="PROSITE-ProRule" id="PRU00042"/>
    </source>
</evidence>
<evidence type="ECO:0000256" key="4">
    <source>
        <dbReference type="ARBA" id="ARBA00022771"/>
    </source>
</evidence>
<feature type="region of interest" description="Disordered" evidence="8">
    <location>
        <begin position="1"/>
        <end position="25"/>
    </location>
</feature>
<evidence type="ECO:0000313" key="10">
    <source>
        <dbReference type="EMBL" id="EGT50368.1"/>
    </source>
</evidence>
<dbReference type="AlphaFoldDB" id="G0N1V4"/>
<evidence type="ECO:0000256" key="3">
    <source>
        <dbReference type="ARBA" id="ARBA00022737"/>
    </source>
</evidence>
<dbReference type="InterPro" id="IPR013087">
    <property type="entry name" value="Znf_C2H2_type"/>
</dbReference>
<dbReference type="InterPro" id="IPR036236">
    <property type="entry name" value="Znf_C2H2_sf"/>
</dbReference>
<dbReference type="PANTHER" id="PTHR45718:SF4">
    <property type="entry name" value="TRANSCRIPTIONAL ACTIVATOR CUBITUS INTERRUPTUS"/>
    <property type="match status" value="1"/>
</dbReference>
<dbReference type="PROSITE" id="PS00028">
    <property type="entry name" value="ZINC_FINGER_C2H2_1"/>
    <property type="match status" value="2"/>
</dbReference>
<evidence type="ECO:0000313" key="11">
    <source>
        <dbReference type="Proteomes" id="UP000008068"/>
    </source>
</evidence>
<evidence type="ECO:0000256" key="1">
    <source>
        <dbReference type="ARBA" id="ARBA00004123"/>
    </source>
</evidence>
<dbReference type="GO" id="GO:0000981">
    <property type="term" value="F:DNA-binding transcription factor activity, RNA polymerase II-specific"/>
    <property type="evidence" value="ECO:0007669"/>
    <property type="project" value="TreeGrafter"/>
</dbReference>
<feature type="domain" description="C2H2-type" evidence="9">
    <location>
        <begin position="192"/>
        <end position="222"/>
    </location>
</feature>
<dbReference type="PROSITE" id="PS50157">
    <property type="entry name" value="ZINC_FINGER_C2H2_2"/>
    <property type="match status" value="2"/>
</dbReference>
<gene>
    <name evidence="10" type="ORF">CAEBREN_29023</name>
</gene>
<dbReference type="OrthoDB" id="6077919at2759"/>
<keyword evidence="6" id="KW-0539">Nucleus</keyword>
<dbReference type="STRING" id="135651.G0N1V4"/>
<dbReference type="HOGENOM" id="CLU_586936_0_0_1"/>
<comment type="subcellular location">
    <subcellularLocation>
        <location evidence="1">Nucleus</location>
    </subcellularLocation>
</comment>
<dbReference type="EMBL" id="GL379828">
    <property type="protein sequence ID" value="EGT50368.1"/>
    <property type="molecule type" value="Genomic_DNA"/>
</dbReference>
<dbReference type="InterPro" id="IPR043359">
    <property type="entry name" value="GLI-like"/>
</dbReference>
<dbReference type="GO" id="GO:0000978">
    <property type="term" value="F:RNA polymerase II cis-regulatory region sequence-specific DNA binding"/>
    <property type="evidence" value="ECO:0007669"/>
    <property type="project" value="TreeGrafter"/>
</dbReference>
<dbReference type="FunCoup" id="G0N1V4">
    <property type="interactions" value="415"/>
</dbReference>
<dbReference type="SMART" id="SM00355">
    <property type="entry name" value="ZnF_C2H2"/>
    <property type="match status" value="3"/>
</dbReference>